<dbReference type="InterPro" id="IPR013783">
    <property type="entry name" value="Ig-like_fold"/>
</dbReference>
<dbReference type="InterPro" id="IPR036116">
    <property type="entry name" value="FN3_sf"/>
</dbReference>
<evidence type="ECO:0000256" key="15">
    <source>
        <dbReference type="ARBA" id="ARBA00054367"/>
    </source>
</evidence>
<dbReference type="GO" id="GO:0005576">
    <property type="term" value="C:extracellular region"/>
    <property type="evidence" value="ECO:0007669"/>
    <property type="project" value="UniProtKB-SubCell"/>
</dbReference>
<protein>
    <recommendedName>
        <fullName evidence="19">Interleukin-6 receptor subunit alpha</fullName>
    </recommendedName>
    <alternativeName>
        <fullName evidence="20">IL-6R 1</fullName>
    </alternativeName>
</protein>
<evidence type="ECO:0000313" key="27">
    <source>
        <dbReference type="Proteomes" id="UP001214576"/>
    </source>
</evidence>
<feature type="region of interest" description="Disordered" evidence="21">
    <location>
        <begin position="382"/>
        <end position="426"/>
    </location>
</feature>
<dbReference type="SUPFAM" id="SSF49265">
    <property type="entry name" value="Fibronectin type III"/>
    <property type="match status" value="2"/>
</dbReference>
<gene>
    <name evidence="26" type="ORF">MG293_001262</name>
</gene>
<evidence type="ECO:0000256" key="23">
    <source>
        <dbReference type="SAM" id="SignalP"/>
    </source>
</evidence>
<evidence type="ECO:0000256" key="10">
    <source>
        <dbReference type="ARBA" id="ARBA00023136"/>
    </source>
</evidence>
<feature type="domain" description="Fibronectin type-III" evidence="25">
    <location>
        <begin position="215"/>
        <end position="316"/>
    </location>
</feature>
<dbReference type="FunFam" id="2.60.40.10:FF:000886">
    <property type="entry name" value="Interleukin-6 receptor subunit alpha"/>
    <property type="match status" value="1"/>
</dbReference>
<evidence type="ECO:0000256" key="13">
    <source>
        <dbReference type="ARBA" id="ARBA00023180"/>
    </source>
</evidence>
<name>A0AAD4UPZ1_OVIAM</name>
<evidence type="ECO:0000256" key="3">
    <source>
        <dbReference type="ARBA" id="ARBA00010890"/>
    </source>
</evidence>
<dbReference type="GO" id="GO:0032502">
    <property type="term" value="P:developmental process"/>
    <property type="evidence" value="ECO:0007669"/>
    <property type="project" value="UniProtKB-ARBA"/>
</dbReference>
<feature type="domain" description="Fibronectin type-III" evidence="25">
    <location>
        <begin position="113"/>
        <end position="214"/>
    </location>
</feature>
<evidence type="ECO:0000256" key="21">
    <source>
        <dbReference type="SAM" id="MobiDB-lite"/>
    </source>
</evidence>
<dbReference type="SMART" id="SM00409">
    <property type="entry name" value="IG"/>
    <property type="match status" value="1"/>
</dbReference>
<comment type="function">
    <text evidence="15">Part of the receptor for interleukin 6. Binds to IL6 with low affinity, but does not transduce a signal. Signal activation necessitate an association with IL6ST. Activation leads to the regulation of the immune response, acute-phase reactions and hematopoiesis. The interaction with membrane-bound IL6R and IL6ST stimulates 'classic signaling', the restricted expression of the IL6R limits classic IL6 signaling to only a few tissues such as the liver and some cells of the immune system. Whereas the binding of IL6 and soluble IL6R to IL6ST stimulates 'trans-signaling'. Alternatively, 'cluster signaling' occurs when membrane-bound IL6:IL6R complexes on transmitter cells activate IL6ST receptors on neighboring receiver cells.</text>
</comment>
<dbReference type="Proteomes" id="UP001214576">
    <property type="component" value="Unassembled WGS sequence"/>
</dbReference>
<evidence type="ECO:0000256" key="18">
    <source>
        <dbReference type="ARBA" id="ARBA00063329"/>
    </source>
</evidence>
<evidence type="ECO:0000256" key="5">
    <source>
        <dbReference type="ARBA" id="ARBA00022525"/>
    </source>
</evidence>
<dbReference type="FunFam" id="2.60.40.10:FF:000136">
    <property type="entry name" value="Ciliary neurotrophic factor receptor alpha"/>
    <property type="match status" value="1"/>
</dbReference>
<dbReference type="CDD" id="cd00063">
    <property type="entry name" value="FN3"/>
    <property type="match status" value="1"/>
</dbReference>
<comment type="subcellular location">
    <subcellularLocation>
        <location evidence="1">Cell membrane</location>
        <topology evidence="1">Single-pass type I membrane protein</topology>
    </subcellularLocation>
    <subcellularLocation>
        <location evidence="2">Secreted</location>
    </subcellularLocation>
</comment>
<dbReference type="GO" id="GO:0009897">
    <property type="term" value="C:external side of plasma membrane"/>
    <property type="evidence" value="ECO:0007669"/>
    <property type="project" value="TreeGrafter"/>
</dbReference>
<dbReference type="Pfam" id="PF13927">
    <property type="entry name" value="Ig_3"/>
    <property type="match status" value="1"/>
</dbReference>
<dbReference type="SMART" id="SM00408">
    <property type="entry name" value="IGc2"/>
    <property type="match status" value="1"/>
</dbReference>
<dbReference type="PANTHER" id="PTHR23037">
    <property type="entry name" value="CYTOKINE RECEPTOR"/>
    <property type="match status" value="1"/>
</dbReference>
<dbReference type="Pfam" id="PF09240">
    <property type="entry name" value="IL6Ra-bind"/>
    <property type="match status" value="1"/>
</dbReference>
<evidence type="ECO:0000313" key="26">
    <source>
        <dbReference type="EMBL" id="KAI4548932.1"/>
    </source>
</evidence>
<dbReference type="EMBL" id="JAKZEL010000001">
    <property type="protein sequence ID" value="KAI4548932.1"/>
    <property type="molecule type" value="Genomic_DNA"/>
</dbReference>
<dbReference type="InterPro" id="IPR007110">
    <property type="entry name" value="Ig-like_dom"/>
</dbReference>
<keyword evidence="11" id="KW-1015">Disulfide bond</keyword>
<comment type="similarity">
    <text evidence="3">Belongs to the type I cytokine receptor family. Type 3 subfamily.</text>
</comment>
<dbReference type="PROSITE" id="PS50835">
    <property type="entry name" value="IG_LIKE"/>
    <property type="match status" value="1"/>
</dbReference>
<dbReference type="GO" id="GO:0004896">
    <property type="term" value="F:cytokine receptor activity"/>
    <property type="evidence" value="ECO:0007669"/>
    <property type="project" value="InterPro"/>
</dbReference>
<dbReference type="SMART" id="SM00060">
    <property type="entry name" value="FN3"/>
    <property type="match status" value="1"/>
</dbReference>
<keyword evidence="14" id="KW-0393">Immunoglobulin domain</keyword>
<feature type="domain" description="Ig-like" evidence="24">
    <location>
        <begin position="28"/>
        <end position="96"/>
    </location>
</feature>
<dbReference type="InterPro" id="IPR003598">
    <property type="entry name" value="Ig_sub2"/>
</dbReference>
<dbReference type="FunFam" id="2.60.40.10:FF:001045">
    <property type="entry name" value="Interleukin 6 receptor"/>
    <property type="match status" value="1"/>
</dbReference>
<keyword evidence="13" id="KW-0325">Glycoprotein</keyword>
<keyword evidence="12" id="KW-0675">Receptor</keyword>
<evidence type="ECO:0000256" key="22">
    <source>
        <dbReference type="SAM" id="Phobius"/>
    </source>
</evidence>
<dbReference type="InterPro" id="IPR003961">
    <property type="entry name" value="FN3_dom"/>
</dbReference>
<comment type="subunit">
    <text evidence="18">Component of a hexamer of two molecules each of IL6, IL6R and IL6ST; first binds to IL6 to associate with the signaling subunit IL6ST. Interacts (via N-terminal ectodomain) with SORL1; this interaction may affect IL6-binding to IL6R, hence decrease IL6 'classic-signaling'.</text>
</comment>
<dbReference type="AlphaFoldDB" id="A0AAD4UPZ1"/>
<keyword evidence="5" id="KW-0964">Secreted</keyword>
<dbReference type="SUPFAM" id="SSF48726">
    <property type="entry name" value="Immunoglobulin"/>
    <property type="match status" value="1"/>
</dbReference>
<feature type="signal peptide" evidence="23">
    <location>
        <begin position="1"/>
        <end position="21"/>
    </location>
</feature>
<dbReference type="GO" id="GO:0016064">
    <property type="term" value="P:immunoglobulin mediated immune response"/>
    <property type="evidence" value="ECO:0007669"/>
    <property type="project" value="TreeGrafter"/>
</dbReference>
<keyword evidence="4" id="KW-1003">Cell membrane</keyword>
<keyword evidence="10 22" id="KW-0472">Membrane</keyword>
<evidence type="ECO:0000256" key="8">
    <source>
        <dbReference type="ARBA" id="ARBA00022737"/>
    </source>
</evidence>
<dbReference type="PROSITE" id="PS50853">
    <property type="entry name" value="FN3"/>
    <property type="match status" value="2"/>
</dbReference>
<evidence type="ECO:0000256" key="14">
    <source>
        <dbReference type="ARBA" id="ARBA00023319"/>
    </source>
</evidence>
<dbReference type="InterPro" id="IPR036179">
    <property type="entry name" value="Ig-like_dom_sf"/>
</dbReference>
<feature type="transmembrane region" description="Helical" evidence="22">
    <location>
        <begin position="324"/>
        <end position="346"/>
    </location>
</feature>
<evidence type="ECO:0000256" key="2">
    <source>
        <dbReference type="ARBA" id="ARBA00004613"/>
    </source>
</evidence>
<evidence type="ECO:0000256" key="17">
    <source>
        <dbReference type="ARBA" id="ARBA00056611"/>
    </source>
</evidence>
<evidence type="ECO:0000256" key="6">
    <source>
        <dbReference type="ARBA" id="ARBA00022692"/>
    </source>
</evidence>
<organism evidence="26 27">
    <name type="scientific">Ovis ammon polii</name>
    <dbReference type="NCBI Taxonomy" id="230172"/>
    <lineage>
        <taxon>Eukaryota</taxon>
        <taxon>Metazoa</taxon>
        <taxon>Chordata</taxon>
        <taxon>Craniata</taxon>
        <taxon>Vertebrata</taxon>
        <taxon>Euteleostomi</taxon>
        <taxon>Mammalia</taxon>
        <taxon>Eutheria</taxon>
        <taxon>Laurasiatheria</taxon>
        <taxon>Artiodactyla</taxon>
        <taxon>Ruminantia</taxon>
        <taxon>Pecora</taxon>
        <taxon>Bovidae</taxon>
        <taxon>Caprinae</taxon>
        <taxon>Ovis</taxon>
    </lineage>
</organism>
<sequence>MLAVRCALLTALLAASGTALALEGCPAPEVASDVLTSVPGANVTLACPGGGPEDNATVHWVLRSQMTGSHPGTPAGVGRRLLLPSVQPSDSGNYSCYREGHPAGRVRLVVDVPPEKPQISCFQKSPLSSVNCEWSPRSPPSLTTKAVLLVKKLPAQGFQKPCQYSPETQRFSCQLAVPEGDSSFYVVSLCVANSAGNKSSSPLGFDGFKLLQPDPPGNITVSAVDRNPRWLRVTWQDPPSWNSHYYRLQFELRYRSEQSKTFTTLTMKDLSYHCIIHDAWSGMRHVVQLRAQEEFGNGLWSEWSPEVTGIPWTVPDSTLVPLPAFLVAGGSLAFGTLLCICVILRFNKTGKLQALKEGKTSAHPPYSLGQLVPERPKPTPALVPLISPPVSPSSLESDNTSRNSRPDAKGLGSPYDVSNRGYFFPR</sequence>
<evidence type="ECO:0000256" key="20">
    <source>
        <dbReference type="ARBA" id="ARBA00083179"/>
    </source>
</evidence>
<evidence type="ECO:0000256" key="19">
    <source>
        <dbReference type="ARBA" id="ARBA00069030"/>
    </source>
</evidence>
<feature type="compositionally biased region" description="Pro residues" evidence="21">
    <location>
        <begin position="382"/>
        <end position="391"/>
    </location>
</feature>
<evidence type="ECO:0000256" key="11">
    <source>
        <dbReference type="ARBA" id="ARBA00023157"/>
    </source>
</evidence>
<dbReference type="InterPro" id="IPR003599">
    <property type="entry name" value="Ig_sub"/>
</dbReference>
<reference evidence="26" key="1">
    <citation type="submission" date="2022-03" db="EMBL/GenBank/DDBJ databases">
        <title>Genomic analyses of argali, domestic sheep and their hybrids provide insights into chromosomal evolution, heterosis and genetic basis of agronomic traits.</title>
        <authorList>
            <person name="Li M."/>
        </authorList>
    </citation>
    <scope>NUCLEOTIDE SEQUENCE</scope>
    <source>
        <strain evidence="26">CAU-MHL-2022a</strain>
        <tissue evidence="26">Skin</tissue>
    </source>
</reference>
<dbReference type="Pfam" id="PF00041">
    <property type="entry name" value="fn3"/>
    <property type="match status" value="1"/>
</dbReference>
<evidence type="ECO:0000256" key="9">
    <source>
        <dbReference type="ARBA" id="ARBA00022989"/>
    </source>
</evidence>
<dbReference type="PROSITE" id="PS01354">
    <property type="entry name" value="HEMATOPO_REC_L_F3"/>
    <property type="match status" value="1"/>
</dbReference>
<evidence type="ECO:0000256" key="12">
    <source>
        <dbReference type="ARBA" id="ARBA00023170"/>
    </source>
</evidence>
<dbReference type="Gene3D" id="2.60.40.10">
    <property type="entry name" value="Immunoglobulins"/>
    <property type="match status" value="3"/>
</dbReference>
<evidence type="ECO:0000259" key="24">
    <source>
        <dbReference type="PROSITE" id="PS50835"/>
    </source>
</evidence>
<keyword evidence="9 22" id="KW-1133">Transmembrane helix</keyword>
<evidence type="ECO:0000256" key="4">
    <source>
        <dbReference type="ARBA" id="ARBA00022475"/>
    </source>
</evidence>
<accession>A0AAD4UPZ1</accession>
<evidence type="ECO:0000256" key="16">
    <source>
        <dbReference type="ARBA" id="ARBA00055733"/>
    </source>
</evidence>
<feature type="chain" id="PRO_5041941839" description="Interleukin-6 receptor subunit alpha" evidence="23">
    <location>
        <begin position="22"/>
        <end position="426"/>
    </location>
</feature>
<dbReference type="InterPro" id="IPR003530">
    <property type="entry name" value="Hematopoietin_rcpt_L_F3_CS"/>
</dbReference>
<dbReference type="InterPro" id="IPR015321">
    <property type="entry name" value="TypeI_recpt_CBD"/>
</dbReference>
<evidence type="ECO:0000259" key="25">
    <source>
        <dbReference type="PROSITE" id="PS50853"/>
    </source>
</evidence>
<comment type="function">
    <text evidence="17">Signaling via the membrane-bound IL6R is mostly regenerative and anti-inflammatory. Drives naive CD4(+) T cells to the Th17 lineage, through 'cluster signaling' by dendritic cells.</text>
</comment>
<keyword evidence="8" id="KW-0677">Repeat</keyword>
<comment type="caution">
    <text evidence="26">The sequence shown here is derived from an EMBL/GenBank/DDBJ whole genome shotgun (WGS) entry which is preliminary data.</text>
</comment>
<keyword evidence="7 23" id="KW-0732">Signal</keyword>
<proteinExistence type="inferred from homology"/>
<comment type="function">
    <text evidence="16">Soluble form of IL6 receptor (sIL6R) that acts as an agonist of IL6 activity. The IL6:sIL6R complex (hyper-IL6) binds to IL6ST/gp130 on cell surfaces and induces signaling also on cells that do not express membrane-bound IL6R in a process called IL6 'trans-signaling'. sIL6R is causative for the pro-inflammatory properties of IL6 and an important player in the development of chronic inflammatory diseases. In complex with IL6, is required for induction of VEGF production. Plays a protective role during liver injury, being required for maintenance of tissue regeneration. 'Trans-signaling' in central nervous system regulates energy and glucose homeostasis.</text>
</comment>
<dbReference type="PANTHER" id="PTHR23037:SF22">
    <property type="entry name" value="CYTOKINE RECEPTOR COMMON SUBUNIT BETA"/>
    <property type="match status" value="1"/>
</dbReference>
<keyword evidence="6 22" id="KW-0812">Transmembrane</keyword>
<keyword evidence="27" id="KW-1185">Reference proteome</keyword>
<evidence type="ECO:0000256" key="7">
    <source>
        <dbReference type="ARBA" id="ARBA00022729"/>
    </source>
</evidence>
<evidence type="ECO:0000256" key="1">
    <source>
        <dbReference type="ARBA" id="ARBA00004251"/>
    </source>
</evidence>